<dbReference type="OrthoDB" id="1724197at2759"/>
<dbReference type="InterPro" id="IPR039910">
    <property type="entry name" value="D15-like"/>
</dbReference>
<name>A0A9W7YEE7_9FUNG</name>
<dbReference type="Gene3D" id="2.40.160.50">
    <property type="entry name" value="membrane protein fhac: a member of the omp85/tpsb transporter family"/>
    <property type="match status" value="1"/>
</dbReference>
<dbReference type="EMBL" id="JANBOI010000491">
    <property type="protein sequence ID" value="KAJ1730184.1"/>
    <property type="molecule type" value="Genomic_DNA"/>
</dbReference>
<gene>
    <name evidence="7" type="ORF">LPJ61_003156</name>
</gene>
<comment type="similarity">
    <text evidence="2">Belongs to the SAM50/omp85 family.</text>
</comment>
<feature type="domain" description="Bacterial surface antigen (D15)" evidence="6">
    <location>
        <begin position="145"/>
        <end position="473"/>
    </location>
</feature>
<dbReference type="Pfam" id="PF01103">
    <property type="entry name" value="Omp85"/>
    <property type="match status" value="1"/>
</dbReference>
<keyword evidence="3" id="KW-1134">Transmembrane beta strand</keyword>
<dbReference type="GO" id="GO:0005741">
    <property type="term" value="C:mitochondrial outer membrane"/>
    <property type="evidence" value="ECO:0007669"/>
    <property type="project" value="UniProtKB-SubCell"/>
</dbReference>
<keyword evidence="8" id="KW-1185">Reference proteome</keyword>
<comment type="subcellular location">
    <subcellularLocation>
        <location evidence="1">Mitochondrion outer membrane</location>
        <topology evidence="1">Multi-pass membrane protein</topology>
    </subcellularLocation>
</comment>
<dbReference type="GO" id="GO:0045040">
    <property type="term" value="P:protein insertion into mitochondrial outer membrane"/>
    <property type="evidence" value="ECO:0007669"/>
    <property type="project" value="TreeGrafter"/>
</dbReference>
<evidence type="ECO:0000313" key="8">
    <source>
        <dbReference type="Proteomes" id="UP001143981"/>
    </source>
</evidence>
<proteinExistence type="inferred from homology"/>
<keyword evidence="4" id="KW-0812">Transmembrane</keyword>
<dbReference type="InterPro" id="IPR000184">
    <property type="entry name" value="Bac_surfAg_D15"/>
</dbReference>
<evidence type="ECO:0000256" key="4">
    <source>
        <dbReference type="ARBA" id="ARBA00022692"/>
    </source>
</evidence>
<evidence type="ECO:0000256" key="2">
    <source>
        <dbReference type="ARBA" id="ARBA00010913"/>
    </source>
</evidence>
<reference evidence="7" key="1">
    <citation type="submission" date="2022-07" db="EMBL/GenBank/DDBJ databases">
        <title>Phylogenomic reconstructions and comparative analyses of Kickxellomycotina fungi.</title>
        <authorList>
            <person name="Reynolds N.K."/>
            <person name="Stajich J.E."/>
            <person name="Barry K."/>
            <person name="Grigoriev I.V."/>
            <person name="Crous P."/>
            <person name="Smith M.E."/>
        </authorList>
    </citation>
    <scope>NUCLEOTIDE SEQUENCE</scope>
    <source>
        <strain evidence="7">BCRC 34381</strain>
    </source>
</reference>
<protein>
    <recommendedName>
        <fullName evidence="6">Bacterial surface antigen (D15) domain-containing protein</fullName>
    </recommendedName>
</protein>
<evidence type="ECO:0000259" key="6">
    <source>
        <dbReference type="Pfam" id="PF01103"/>
    </source>
</evidence>
<organism evidence="7 8">
    <name type="scientific">Coemansia biformis</name>
    <dbReference type="NCBI Taxonomy" id="1286918"/>
    <lineage>
        <taxon>Eukaryota</taxon>
        <taxon>Fungi</taxon>
        <taxon>Fungi incertae sedis</taxon>
        <taxon>Zoopagomycota</taxon>
        <taxon>Kickxellomycotina</taxon>
        <taxon>Kickxellomycetes</taxon>
        <taxon>Kickxellales</taxon>
        <taxon>Kickxellaceae</taxon>
        <taxon>Coemansia</taxon>
    </lineage>
</organism>
<evidence type="ECO:0000313" key="7">
    <source>
        <dbReference type="EMBL" id="KAJ1730184.1"/>
    </source>
</evidence>
<sequence>MAASEAGFDGPSARGIFGDAFRAAQGDRGATTQVIDVSQQALCLNQFHISGISRIRRGFLATLLERLFEAKTVEQAVLESREAAGKLQALGIAKHVVVELDRAEEGREGVDVHFRCEDGSRYVIKTGVDVGDNEGTASVAGRLNNIWGGGESLEAIYSRGSKTQAAFQGTLLVPVDADPQKHVELRATQVALDARPYSAHDDVRRAVSSAFRAVDAAGRSHGLRYLAEWRELCNLGSAASPTLRADAGHTLKSSVEYTFVFDDRDSATVPTSGSIVRATAEVAGLLGGDVRFAKARAEMQTNQRLGKSEWIVSTGAQGGLLWSFDGPRGRSPLADRFFLGGQTTVRGFEHRGIGPHDHNDSVGGDVFYAAGVSLLTPLPYVRTTALKGHLWANAGQLGLLDDRGLLREPKNGPGGGPPGEIRRFFMRPSVAVGFGLVYRHSIVRAELSCCLPLVAATSDRPKAGLQFGLGVQFL</sequence>
<accession>A0A9W7YEE7</accession>
<dbReference type="Proteomes" id="UP001143981">
    <property type="component" value="Unassembled WGS sequence"/>
</dbReference>
<dbReference type="PANTHER" id="PTHR12815">
    <property type="entry name" value="SORTING AND ASSEMBLY MACHINERY SAMM50 PROTEIN FAMILY MEMBER"/>
    <property type="match status" value="1"/>
</dbReference>
<dbReference type="PANTHER" id="PTHR12815:SF18">
    <property type="entry name" value="SORTING AND ASSEMBLY MACHINERY COMPONENT 50 HOMOLOG"/>
    <property type="match status" value="1"/>
</dbReference>
<comment type="caution">
    <text evidence="7">The sequence shown here is derived from an EMBL/GenBank/DDBJ whole genome shotgun (WGS) entry which is preliminary data.</text>
</comment>
<evidence type="ECO:0000256" key="1">
    <source>
        <dbReference type="ARBA" id="ARBA00004374"/>
    </source>
</evidence>
<evidence type="ECO:0000256" key="5">
    <source>
        <dbReference type="ARBA" id="ARBA00023136"/>
    </source>
</evidence>
<keyword evidence="5" id="KW-0472">Membrane</keyword>
<dbReference type="AlphaFoldDB" id="A0A9W7YEE7"/>
<evidence type="ECO:0000256" key="3">
    <source>
        <dbReference type="ARBA" id="ARBA00022452"/>
    </source>
</evidence>